<evidence type="ECO:0000313" key="3">
    <source>
        <dbReference type="EMBL" id="BBZ28829.1"/>
    </source>
</evidence>
<accession>A0A7I7XI05</accession>
<proteinExistence type="predicted"/>
<protein>
    <submittedName>
        <fullName evidence="3">Uncharacterized protein</fullName>
    </submittedName>
</protein>
<organism evidence="3 4">
    <name type="scientific">Mycolicibacterium madagascariense</name>
    <dbReference type="NCBI Taxonomy" id="212765"/>
    <lineage>
        <taxon>Bacteria</taxon>
        <taxon>Bacillati</taxon>
        <taxon>Actinomycetota</taxon>
        <taxon>Actinomycetes</taxon>
        <taxon>Mycobacteriales</taxon>
        <taxon>Mycobacteriaceae</taxon>
        <taxon>Mycolicibacterium</taxon>
    </lineage>
</organism>
<gene>
    <name evidence="3" type="ORF">MMAD_31240</name>
</gene>
<evidence type="ECO:0000256" key="1">
    <source>
        <dbReference type="SAM" id="MobiDB-lite"/>
    </source>
</evidence>
<dbReference type="AlphaFoldDB" id="A0A7I7XI05"/>
<feature type="compositionally biased region" description="Basic and acidic residues" evidence="1">
    <location>
        <begin position="54"/>
        <end position="69"/>
    </location>
</feature>
<dbReference type="Proteomes" id="UP000466517">
    <property type="component" value="Chromosome"/>
</dbReference>
<keyword evidence="2" id="KW-1133">Transmembrane helix</keyword>
<sequence length="81" mass="8840">MQTLERLGNAGSKVVKVQRRLWLIEMLTWPTLILAGVTVTVAAVLWRTRTSGGGRHELPDTPGAHRVDLDEALDTGHVSPS</sequence>
<evidence type="ECO:0000256" key="2">
    <source>
        <dbReference type="SAM" id="Phobius"/>
    </source>
</evidence>
<keyword evidence="4" id="KW-1185">Reference proteome</keyword>
<reference evidence="3 4" key="1">
    <citation type="journal article" date="2019" name="Emerg. Microbes Infect.">
        <title>Comprehensive subspecies identification of 175 nontuberculous mycobacteria species based on 7547 genomic profiles.</title>
        <authorList>
            <person name="Matsumoto Y."/>
            <person name="Kinjo T."/>
            <person name="Motooka D."/>
            <person name="Nabeya D."/>
            <person name="Jung N."/>
            <person name="Uechi K."/>
            <person name="Horii T."/>
            <person name="Iida T."/>
            <person name="Fujita J."/>
            <person name="Nakamura S."/>
        </authorList>
    </citation>
    <scope>NUCLEOTIDE SEQUENCE [LARGE SCALE GENOMIC DNA]</scope>
    <source>
        <strain evidence="3 4">JCM 13574</strain>
    </source>
</reference>
<dbReference type="KEGG" id="mmag:MMAD_31240"/>
<name>A0A7I7XI05_9MYCO</name>
<dbReference type="EMBL" id="AP022610">
    <property type="protein sequence ID" value="BBZ28829.1"/>
    <property type="molecule type" value="Genomic_DNA"/>
</dbReference>
<feature type="transmembrane region" description="Helical" evidence="2">
    <location>
        <begin position="27"/>
        <end position="46"/>
    </location>
</feature>
<evidence type="ECO:0000313" key="4">
    <source>
        <dbReference type="Proteomes" id="UP000466517"/>
    </source>
</evidence>
<keyword evidence="2" id="KW-0472">Membrane</keyword>
<dbReference type="RefSeq" id="WP_163738852.1">
    <property type="nucleotide sequence ID" value="NZ_AP022610.1"/>
</dbReference>
<keyword evidence="2" id="KW-0812">Transmembrane</keyword>
<feature type="region of interest" description="Disordered" evidence="1">
    <location>
        <begin position="51"/>
        <end position="81"/>
    </location>
</feature>